<organism evidence="4 6">
    <name type="scientific">Bursaphelenchus xylophilus</name>
    <name type="common">Pinewood nematode worm</name>
    <name type="synonym">Aphelenchoides xylophilus</name>
    <dbReference type="NCBI Taxonomy" id="6326"/>
    <lineage>
        <taxon>Eukaryota</taxon>
        <taxon>Metazoa</taxon>
        <taxon>Ecdysozoa</taxon>
        <taxon>Nematoda</taxon>
        <taxon>Chromadorea</taxon>
        <taxon>Rhabditida</taxon>
        <taxon>Tylenchina</taxon>
        <taxon>Tylenchomorpha</taxon>
        <taxon>Aphelenchoidea</taxon>
        <taxon>Aphelenchoididae</taxon>
        <taxon>Bursaphelenchus</taxon>
    </lineage>
</organism>
<evidence type="ECO:0000313" key="6">
    <source>
        <dbReference type="WBParaSite" id="BXY_1090400.1"/>
    </source>
</evidence>
<dbReference type="WBParaSite" id="BXY_1090400.1">
    <property type="protein sequence ID" value="BXY_1090400.1"/>
    <property type="gene ID" value="BXY_1090400"/>
</dbReference>
<name>A0A1I7SD00_BURXY</name>
<proteinExistence type="predicted"/>
<evidence type="ECO:0000313" key="5">
    <source>
        <dbReference type="Proteomes" id="UP000659654"/>
    </source>
</evidence>
<protein>
    <submittedName>
        <fullName evidence="2">(pine wood nematode) hypothetical protein</fullName>
    </submittedName>
</protein>
<dbReference type="OrthoDB" id="10573474at2759"/>
<reference evidence="6" key="1">
    <citation type="submission" date="2016-11" db="UniProtKB">
        <authorList>
            <consortium name="WormBaseParasite"/>
        </authorList>
    </citation>
    <scope>IDENTIFICATION</scope>
</reference>
<feature type="signal peptide" evidence="1">
    <location>
        <begin position="1"/>
        <end position="17"/>
    </location>
</feature>
<evidence type="ECO:0000313" key="3">
    <source>
        <dbReference type="EMBL" id="CAG9093174.1"/>
    </source>
</evidence>
<dbReference type="Proteomes" id="UP000095284">
    <property type="component" value="Unplaced"/>
</dbReference>
<dbReference type="Proteomes" id="UP000582659">
    <property type="component" value="Unassembled WGS sequence"/>
</dbReference>
<evidence type="ECO:0000313" key="2">
    <source>
        <dbReference type="EMBL" id="CAD5213720.1"/>
    </source>
</evidence>
<keyword evidence="1" id="KW-0732">Signal</keyword>
<reference evidence="3" key="2">
    <citation type="submission" date="2020-08" db="EMBL/GenBank/DDBJ databases">
        <authorList>
            <person name="Kikuchi T."/>
        </authorList>
    </citation>
    <scope>NUCLEOTIDE SEQUENCE</scope>
    <source>
        <strain evidence="2">Ka4C1</strain>
    </source>
</reference>
<dbReference type="AlphaFoldDB" id="A0A1I7SD00"/>
<sequence>MLHYLLISLLLLSTVTSQRYGYYSNYGPQRYSGNYVQPTYAQPQTNVASQYRSYYQPTSYYNYQQPSSSQYSGYGQQNYNYYNQNNGYNSNSNYQYPSYNYGSSYGSGSTGYNPYYVSPNNQYENSINFWRTSQIAPIYPKSGINMGGIWLLCSGCTRG</sequence>
<feature type="chain" id="PRO_5035360017" evidence="1">
    <location>
        <begin position="18"/>
        <end position="159"/>
    </location>
</feature>
<evidence type="ECO:0000256" key="1">
    <source>
        <dbReference type="SAM" id="SignalP"/>
    </source>
</evidence>
<dbReference type="Proteomes" id="UP000659654">
    <property type="component" value="Unassembled WGS sequence"/>
</dbReference>
<dbReference type="EMBL" id="CAJFDI010000002">
    <property type="protein sequence ID" value="CAD5213720.1"/>
    <property type="molecule type" value="Genomic_DNA"/>
</dbReference>
<gene>
    <name evidence="2" type="ORF">BXYJ_LOCUS3171</name>
</gene>
<accession>A0A1I7SD00</accession>
<keyword evidence="5" id="KW-1185">Reference proteome</keyword>
<evidence type="ECO:0000313" key="4">
    <source>
        <dbReference type="Proteomes" id="UP000095284"/>
    </source>
</evidence>
<dbReference type="EMBL" id="CAJFCV020000002">
    <property type="protein sequence ID" value="CAG9093174.1"/>
    <property type="molecule type" value="Genomic_DNA"/>
</dbReference>